<dbReference type="SUPFAM" id="SSF51344">
    <property type="entry name" value="Epsilon subunit of F1F0-ATP synthase N-terminal domain"/>
    <property type="match status" value="1"/>
</dbReference>
<dbReference type="Proteomes" id="UP000231034">
    <property type="component" value="Unassembled WGS sequence"/>
</dbReference>
<protein>
    <recommendedName>
        <fullName evidence="2">ATP synthase F1 complex delta/epsilon subunit N-terminal domain-containing protein</fullName>
    </recommendedName>
</protein>
<dbReference type="AlphaFoldDB" id="A0A2M7Z4T4"/>
<dbReference type="GO" id="GO:0015986">
    <property type="term" value="P:proton motive force-driven ATP synthesis"/>
    <property type="evidence" value="ECO:0007669"/>
    <property type="project" value="InterPro"/>
</dbReference>
<dbReference type="InterPro" id="IPR020546">
    <property type="entry name" value="ATP_synth_F1_dsu/esu_N"/>
</dbReference>
<proteinExistence type="predicted"/>
<organism evidence="3 4">
    <name type="scientific">Candidatus Nealsonbacteria bacterium CG_4_9_14_3_um_filter_37_13</name>
    <dbReference type="NCBI Taxonomy" id="1974695"/>
    <lineage>
        <taxon>Bacteria</taxon>
        <taxon>Candidatus Nealsoniibacteriota</taxon>
    </lineage>
</organism>
<dbReference type="EMBL" id="PFVR01000066">
    <property type="protein sequence ID" value="PJA84176.1"/>
    <property type="molecule type" value="Genomic_DNA"/>
</dbReference>
<accession>A0A2M7Z4T4</accession>
<dbReference type="Gene3D" id="2.60.15.10">
    <property type="entry name" value="F0F1 ATP synthase delta/epsilon subunit, N-terminal"/>
    <property type="match status" value="1"/>
</dbReference>
<evidence type="ECO:0000313" key="4">
    <source>
        <dbReference type="Proteomes" id="UP000231034"/>
    </source>
</evidence>
<dbReference type="Pfam" id="PF02823">
    <property type="entry name" value="ATP-synt_DE_N"/>
    <property type="match status" value="1"/>
</dbReference>
<sequence>MPKNLLEVNIFCSPVIEKEPFKGKAEAVSSQNRLGKFDILPEHINFITLIFGSLTIQTPERKKITYQFERGVLEVSENRVNVFLGL</sequence>
<evidence type="ECO:0000256" key="1">
    <source>
        <dbReference type="ARBA" id="ARBA00023196"/>
    </source>
</evidence>
<reference evidence="4" key="1">
    <citation type="submission" date="2017-09" db="EMBL/GenBank/DDBJ databases">
        <title>Depth-based differentiation of microbial function through sediment-hosted aquifers and enrichment of novel symbionts in the deep terrestrial subsurface.</title>
        <authorList>
            <person name="Probst A.J."/>
            <person name="Ladd B."/>
            <person name="Jarett J.K."/>
            <person name="Geller-Mcgrath D.E."/>
            <person name="Sieber C.M.K."/>
            <person name="Emerson J.B."/>
            <person name="Anantharaman K."/>
            <person name="Thomas B.C."/>
            <person name="Malmstrom R."/>
            <person name="Stieglmeier M."/>
            <person name="Klingl A."/>
            <person name="Woyke T."/>
            <person name="Ryan C.M."/>
            <person name="Banfield J.F."/>
        </authorList>
    </citation>
    <scope>NUCLEOTIDE SEQUENCE [LARGE SCALE GENOMIC DNA]</scope>
</reference>
<keyword evidence="1" id="KW-0066">ATP synthesis</keyword>
<gene>
    <name evidence="3" type="ORF">CO145_01975</name>
</gene>
<keyword evidence="1" id="KW-0139">CF(1)</keyword>
<comment type="caution">
    <text evidence="3">The sequence shown here is derived from an EMBL/GenBank/DDBJ whole genome shotgun (WGS) entry which is preliminary data.</text>
</comment>
<feature type="domain" description="ATP synthase F1 complex delta/epsilon subunit N-terminal" evidence="2">
    <location>
        <begin position="17"/>
        <end position="82"/>
    </location>
</feature>
<evidence type="ECO:0000313" key="3">
    <source>
        <dbReference type="EMBL" id="PJA84176.1"/>
    </source>
</evidence>
<dbReference type="GO" id="GO:0045259">
    <property type="term" value="C:proton-transporting ATP synthase complex"/>
    <property type="evidence" value="ECO:0007669"/>
    <property type="project" value="UniProtKB-KW"/>
</dbReference>
<dbReference type="InterPro" id="IPR036771">
    <property type="entry name" value="ATPsynth_dsu/esu_N"/>
</dbReference>
<name>A0A2M7Z4T4_9BACT</name>
<evidence type="ECO:0000259" key="2">
    <source>
        <dbReference type="Pfam" id="PF02823"/>
    </source>
</evidence>